<evidence type="ECO:0000256" key="2">
    <source>
        <dbReference type="SAM" id="MobiDB-lite"/>
    </source>
</evidence>
<evidence type="ECO:0000313" key="3">
    <source>
        <dbReference type="Ensembl" id="ENSPFOP00000010476.1"/>
    </source>
</evidence>
<dbReference type="KEGG" id="pfor:103137234"/>
<dbReference type="eggNOG" id="ENOG502SECG">
    <property type="taxonomic scope" value="Eukaryota"/>
</dbReference>
<reference evidence="4" key="1">
    <citation type="submission" date="2013-10" db="EMBL/GenBank/DDBJ databases">
        <authorList>
            <person name="Schartl M."/>
            <person name="Warren W."/>
        </authorList>
    </citation>
    <scope>NUCLEOTIDE SEQUENCE [LARGE SCALE GENOMIC DNA]</scope>
    <source>
        <strain evidence="4">female</strain>
    </source>
</reference>
<accession>A0A087XXH3</accession>
<evidence type="ECO:0000313" key="4">
    <source>
        <dbReference type="Proteomes" id="UP000028760"/>
    </source>
</evidence>
<dbReference type="Proteomes" id="UP000028760">
    <property type="component" value="Unassembled WGS sequence"/>
</dbReference>
<dbReference type="RefSeq" id="XP_007550948.1">
    <property type="nucleotide sequence ID" value="XM_007550886.1"/>
</dbReference>
<evidence type="ECO:0000256" key="1">
    <source>
        <dbReference type="ARBA" id="ARBA00009024"/>
    </source>
</evidence>
<name>A0A087XXH3_POEFO</name>
<dbReference type="GeneTree" id="ENSGT00940000163701"/>
<feature type="compositionally biased region" description="Polar residues" evidence="2">
    <location>
        <begin position="183"/>
        <end position="212"/>
    </location>
</feature>
<dbReference type="GeneID" id="103137234"/>
<reference evidence="3" key="3">
    <citation type="submission" date="2025-09" db="UniProtKB">
        <authorList>
            <consortium name="Ensembl"/>
        </authorList>
    </citation>
    <scope>IDENTIFICATION</scope>
</reference>
<reference evidence="3" key="2">
    <citation type="submission" date="2025-08" db="UniProtKB">
        <authorList>
            <consortium name="Ensembl"/>
        </authorList>
    </citation>
    <scope>IDENTIFICATION</scope>
</reference>
<dbReference type="InterPro" id="IPR006461">
    <property type="entry name" value="PLAC_motif_containing"/>
</dbReference>
<proteinExistence type="inferred from homology"/>
<comment type="similarity">
    <text evidence="1">Belongs to the cornifelin family.</text>
</comment>
<feature type="region of interest" description="Disordered" evidence="2">
    <location>
        <begin position="141"/>
        <end position="212"/>
    </location>
</feature>
<keyword evidence="4" id="KW-1185">Reference proteome</keyword>
<dbReference type="PANTHER" id="PTHR15907">
    <property type="entry name" value="DUF614 FAMILY PROTEIN-RELATED"/>
    <property type="match status" value="1"/>
</dbReference>
<protein>
    <submittedName>
        <fullName evidence="3">Cornifelin homolog B-like</fullName>
    </submittedName>
</protein>
<dbReference type="OrthoDB" id="1045822at2759"/>
<dbReference type="Pfam" id="PF04749">
    <property type="entry name" value="PLAC8"/>
    <property type="match status" value="1"/>
</dbReference>
<dbReference type="Ensembl" id="ENSPFOT00000010491.1">
    <property type="protein sequence ID" value="ENSPFOP00000010476.1"/>
    <property type="gene ID" value="ENSPFOG00000010517.2"/>
</dbReference>
<sequence length="212" mass="23166">MSETPPKAWKSGLFDCFEDVNTCCYGFWCCPFLACTVSRRFGENYCLPLCDMVTPAVLAACGVPLFVPPAGLSLRASIRNKHGLKGSLCEDILASCCCVWCSWCQMHRELKEHTPVVVVMQQPQTPQPPTVINVQANPVMTVNQNSASPPGGFQNPGQGPVGFQNSPQSPPWFQNPPQYPGGFQNSQTPVSFPNPAQSLTGLQNKNNLDFKE</sequence>
<dbReference type="EMBL" id="AYCK01004143">
    <property type="status" value="NOT_ANNOTATED_CDS"/>
    <property type="molecule type" value="Genomic_DNA"/>
</dbReference>
<dbReference type="STRING" id="48698.ENSPFOP00000010476"/>
<feature type="compositionally biased region" description="Low complexity" evidence="2">
    <location>
        <begin position="149"/>
        <end position="165"/>
    </location>
</feature>
<organism evidence="3 4">
    <name type="scientific">Poecilia formosa</name>
    <name type="common">Amazon molly</name>
    <name type="synonym">Limia formosa</name>
    <dbReference type="NCBI Taxonomy" id="48698"/>
    <lineage>
        <taxon>Eukaryota</taxon>
        <taxon>Metazoa</taxon>
        <taxon>Chordata</taxon>
        <taxon>Craniata</taxon>
        <taxon>Vertebrata</taxon>
        <taxon>Euteleostomi</taxon>
        <taxon>Actinopterygii</taxon>
        <taxon>Neopterygii</taxon>
        <taxon>Teleostei</taxon>
        <taxon>Neoteleostei</taxon>
        <taxon>Acanthomorphata</taxon>
        <taxon>Ovalentaria</taxon>
        <taxon>Atherinomorphae</taxon>
        <taxon>Cyprinodontiformes</taxon>
        <taxon>Poeciliidae</taxon>
        <taxon>Poeciliinae</taxon>
        <taxon>Poecilia</taxon>
    </lineage>
</organism>
<dbReference type="NCBIfam" id="TIGR01571">
    <property type="entry name" value="A_thal_Cys_rich"/>
    <property type="match status" value="1"/>
</dbReference>
<dbReference type="AlphaFoldDB" id="A0A087XXH3"/>
<feature type="compositionally biased region" description="Pro residues" evidence="2">
    <location>
        <begin position="168"/>
        <end position="179"/>
    </location>
</feature>